<reference evidence="2" key="1">
    <citation type="journal article" date="2024" name="Proc. Natl. Acad. Sci. U.S.A.">
        <title>Extraordinary preservation of gene collinearity over three hundred million years revealed in homosporous lycophytes.</title>
        <authorList>
            <person name="Li C."/>
            <person name="Wickell D."/>
            <person name="Kuo L.Y."/>
            <person name="Chen X."/>
            <person name="Nie B."/>
            <person name="Liao X."/>
            <person name="Peng D."/>
            <person name="Ji J."/>
            <person name="Jenkins J."/>
            <person name="Williams M."/>
            <person name="Shu S."/>
            <person name="Plott C."/>
            <person name="Barry K."/>
            <person name="Rajasekar S."/>
            <person name="Grimwood J."/>
            <person name="Han X."/>
            <person name="Sun S."/>
            <person name="Hou Z."/>
            <person name="He W."/>
            <person name="Dai G."/>
            <person name="Sun C."/>
            <person name="Schmutz J."/>
            <person name="Leebens-Mack J.H."/>
            <person name="Li F.W."/>
            <person name="Wang L."/>
        </authorList>
    </citation>
    <scope>NUCLEOTIDE SEQUENCE [LARGE SCALE GENOMIC DNA]</scope>
    <source>
        <strain evidence="2">cv. PW_Plant_1</strain>
    </source>
</reference>
<evidence type="ECO:0000313" key="1">
    <source>
        <dbReference type="EMBL" id="KAJ7550593.1"/>
    </source>
</evidence>
<keyword evidence="2" id="KW-1185">Reference proteome</keyword>
<proteinExistence type="predicted"/>
<evidence type="ECO:0000313" key="2">
    <source>
        <dbReference type="Proteomes" id="UP001162992"/>
    </source>
</evidence>
<dbReference type="Proteomes" id="UP001162992">
    <property type="component" value="Chromosome 7"/>
</dbReference>
<accession>A0ACC2D8N9</accession>
<comment type="caution">
    <text evidence="1">The sequence shown here is derived from an EMBL/GenBank/DDBJ whole genome shotgun (WGS) entry which is preliminary data.</text>
</comment>
<dbReference type="EMBL" id="CM055098">
    <property type="protein sequence ID" value="KAJ7550593.1"/>
    <property type="molecule type" value="Genomic_DNA"/>
</dbReference>
<gene>
    <name evidence="1" type="ORF">O6H91_07G108200</name>
</gene>
<sequence length="100" mass="11155">MHLKMFSNVQFILSPTPFCCGLCGQVNCLLIPSCLQNSSNSLLTYSPPLSILRAKGACPFYDLHAVTYSLKIDEASDLSFTDLNNSITRIIINNRYKVFC</sequence>
<protein>
    <submittedName>
        <fullName evidence="1">Uncharacterized protein</fullName>
    </submittedName>
</protein>
<name>A0ACC2D8N9_DIPCM</name>
<organism evidence="1 2">
    <name type="scientific">Diphasiastrum complanatum</name>
    <name type="common">Issler's clubmoss</name>
    <name type="synonym">Lycopodium complanatum</name>
    <dbReference type="NCBI Taxonomy" id="34168"/>
    <lineage>
        <taxon>Eukaryota</taxon>
        <taxon>Viridiplantae</taxon>
        <taxon>Streptophyta</taxon>
        <taxon>Embryophyta</taxon>
        <taxon>Tracheophyta</taxon>
        <taxon>Lycopodiopsida</taxon>
        <taxon>Lycopodiales</taxon>
        <taxon>Lycopodiaceae</taxon>
        <taxon>Lycopodioideae</taxon>
        <taxon>Diphasiastrum</taxon>
    </lineage>
</organism>